<evidence type="ECO:0000256" key="4">
    <source>
        <dbReference type="SAM" id="Phobius"/>
    </source>
</evidence>
<evidence type="ECO:0000313" key="7">
    <source>
        <dbReference type="Proteomes" id="UP001516023"/>
    </source>
</evidence>
<dbReference type="Pfam" id="PF01507">
    <property type="entry name" value="PAPS_reduct"/>
    <property type="match status" value="1"/>
</dbReference>
<dbReference type="PANTHER" id="PTHR46509:SF1">
    <property type="entry name" value="PHOSPHOADENOSINE PHOSPHOSULFATE REDUCTASE"/>
    <property type="match status" value="1"/>
</dbReference>
<proteinExistence type="inferred from homology"/>
<feature type="transmembrane region" description="Helical" evidence="4">
    <location>
        <begin position="66"/>
        <end position="86"/>
    </location>
</feature>
<evidence type="ECO:0000259" key="5">
    <source>
        <dbReference type="PROSITE" id="PS51352"/>
    </source>
</evidence>
<comment type="pathway">
    <text evidence="3">Sulfur metabolism; hydrogen sulfide biosynthesis; sulfite from sulfate.</text>
</comment>
<dbReference type="SUPFAM" id="SSF52402">
    <property type="entry name" value="Adenine nucleotide alpha hydrolases-like"/>
    <property type="match status" value="1"/>
</dbReference>
<gene>
    <name evidence="6" type="ORF">HJC23_006506</name>
</gene>
<dbReference type="PROSITE" id="PS00194">
    <property type="entry name" value="THIOREDOXIN_1"/>
    <property type="match status" value="1"/>
</dbReference>
<dbReference type="GO" id="GO:0016667">
    <property type="term" value="F:oxidoreductase activity, acting on a sulfur group of donors"/>
    <property type="evidence" value="ECO:0007669"/>
    <property type="project" value="UniProtKB-ARBA"/>
</dbReference>
<comment type="caution">
    <text evidence="6">The sequence shown here is derived from an EMBL/GenBank/DDBJ whole genome shotgun (WGS) entry which is preliminary data.</text>
</comment>
<dbReference type="NCBIfam" id="TIGR00434">
    <property type="entry name" value="cysH"/>
    <property type="match status" value="1"/>
</dbReference>
<keyword evidence="4" id="KW-0472">Membrane</keyword>
<dbReference type="CDD" id="cd02961">
    <property type="entry name" value="PDI_a_family"/>
    <property type="match status" value="1"/>
</dbReference>
<dbReference type="AlphaFoldDB" id="A0ABD3PNK5"/>
<organism evidence="6 7">
    <name type="scientific">Cyclotella cryptica</name>
    <dbReference type="NCBI Taxonomy" id="29204"/>
    <lineage>
        <taxon>Eukaryota</taxon>
        <taxon>Sar</taxon>
        <taxon>Stramenopiles</taxon>
        <taxon>Ochrophyta</taxon>
        <taxon>Bacillariophyta</taxon>
        <taxon>Coscinodiscophyceae</taxon>
        <taxon>Thalassiosirophycidae</taxon>
        <taxon>Stephanodiscales</taxon>
        <taxon>Stephanodiscaceae</taxon>
        <taxon>Cyclotella</taxon>
    </lineage>
</organism>
<keyword evidence="4" id="KW-1133">Transmembrane helix</keyword>
<evidence type="ECO:0000256" key="3">
    <source>
        <dbReference type="ARBA" id="ARBA00024327"/>
    </source>
</evidence>
<dbReference type="PANTHER" id="PTHR46509">
    <property type="entry name" value="PHOSPHOADENOSINE PHOSPHOSULFATE REDUCTASE"/>
    <property type="match status" value="1"/>
</dbReference>
<dbReference type="SUPFAM" id="SSF52833">
    <property type="entry name" value="Thioredoxin-like"/>
    <property type="match status" value="1"/>
</dbReference>
<dbReference type="GO" id="GO:0000103">
    <property type="term" value="P:sulfate assimilation"/>
    <property type="evidence" value="ECO:0007669"/>
    <property type="project" value="UniProtKB-ARBA"/>
</dbReference>
<keyword evidence="2" id="KW-0560">Oxidoreductase</keyword>
<reference evidence="6 7" key="1">
    <citation type="journal article" date="2020" name="G3 (Bethesda)">
        <title>Improved Reference Genome for Cyclotella cryptica CCMP332, a Model for Cell Wall Morphogenesis, Salinity Adaptation, and Lipid Production in Diatoms (Bacillariophyta).</title>
        <authorList>
            <person name="Roberts W.R."/>
            <person name="Downey K.M."/>
            <person name="Ruck E.C."/>
            <person name="Traller J.C."/>
            <person name="Alverson A.J."/>
        </authorList>
    </citation>
    <scope>NUCLEOTIDE SEQUENCE [LARGE SCALE GENOMIC DNA]</scope>
    <source>
        <strain evidence="6 7">CCMP332</strain>
    </source>
</reference>
<evidence type="ECO:0000256" key="1">
    <source>
        <dbReference type="ARBA" id="ARBA00009732"/>
    </source>
</evidence>
<keyword evidence="7" id="KW-1185">Reference proteome</keyword>
<name>A0ABD3PNK5_9STRA</name>
<dbReference type="Gene3D" id="3.40.50.620">
    <property type="entry name" value="HUPs"/>
    <property type="match status" value="1"/>
</dbReference>
<dbReference type="Gene3D" id="3.40.30.10">
    <property type="entry name" value="Glutaredoxin"/>
    <property type="match status" value="1"/>
</dbReference>
<dbReference type="InterPro" id="IPR002500">
    <property type="entry name" value="PAPS_reduct_dom"/>
</dbReference>
<dbReference type="InterPro" id="IPR017937">
    <property type="entry name" value="Thioredoxin_CS"/>
</dbReference>
<dbReference type="EMBL" id="JABMIG020000142">
    <property type="protein sequence ID" value="KAL3789352.1"/>
    <property type="molecule type" value="Genomic_DNA"/>
</dbReference>
<dbReference type="HAMAP" id="MF_00063">
    <property type="entry name" value="CysH"/>
    <property type="match status" value="1"/>
</dbReference>
<accession>A0ABD3PNK5</accession>
<dbReference type="InterPro" id="IPR004511">
    <property type="entry name" value="PAPS/APS_Rdtase"/>
</dbReference>
<evidence type="ECO:0000313" key="6">
    <source>
        <dbReference type="EMBL" id="KAL3789352.1"/>
    </source>
</evidence>
<dbReference type="Proteomes" id="UP001516023">
    <property type="component" value="Unassembled WGS sequence"/>
</dbReference>
<keyword evidence="4" id="KW-0812">Transmembrane</keyword>
<evidence type="ECO:0000256" key="2">
    <source>
        <dbReference type="ARBA" id="ARBA00023002"/>
    </source>
</evidence>
<dbReference type="InterPro" id="IPR014729">
    <property type="entry name" value="Rossmann-like_a/b/a_fold"/>
</dbReference>
<comment type="similarity">
    <text evidence="1">Belongs to the PAPS reductase family. CysH subfamily.</text>
</comment>
<dbReference type="Pfam" id="PF00085">
    <property type="entry name" value="Thioredoxin"/>
    <property type="match status" value="1"/>
</dbReference>
<dbReference type="NCBIfam" id="NF002537">
    <property type="entry name" value="PRK02090.1"/>
    <property type="match status" value="1"/>
</dbReference>
<dbReference type="InterPro" id="IPR013766">
    <property type="entry name" value="Thioredoxin_domain"/>
</dbReference>
<dbReference type="CDD" id="cd23945">
    <property type="entry name" value="PAPS_reductase"/>
    <property type="match status" value="1"/>
</dbReference>
<feature type="domain" description="Thioredoxin" evidence="5">
    <location>
        <begin position="393"/>
        <end position="529"/>
    </location>
</feature>
<sequence length="529" mass="60861">MALRHPAVRYHPHRPIVATQVSSSSEFESNIPIMVDRQFPLHSRGRRANYFLRNVCRRCSNIKVAVVLRLGLVVFLTGVVVLTGVIRRPGDGYKGQKANELLQALYELNLPSSREELAALNEELAYLDPLFILKWAHHITSTSQNDQHLRHNKNQLIHPLVQVTSFGPTGLVILHLLSRLHVFNDVPVITLDTLHLFKESYAFYNEVKHHPMFDGIDLTITMPIDEDLSNGPREFKTRDEFDEKYGRLWKTDPKRYTKLTKLDPLERLFRQWEVKMWITGRRRSQGGERSSLQVLEFENCEALVVDDSNPFASSKGRWKLNPLAFWTYDQVWSYIRKQKLPYNPLYDQGYTSLGDEMTTRLPNKDLQKNESFERSGRFAGLNQTECGLHSHREKISAKKEQALAAGAEWEVPTLSCVKCIDLDTANFEEFIRSGDSGVLLEFYSPYCGSCQEFAPTMARIADHLSSGADPLKVARFDITEHDPPLIDNKNVFLVEATPTLYRITYSPFYVELYEGEHDFGQILKWLGKL</sequence>
<dbReference type="PROSITE" id="PS51352">
    <property type="entry name" value="THIOREDOXIN_2"/>
    <property type="match status" value="1"/>
</dbReference>
<protein>
    <recommendedName>
        <fullName evidence="5">Thioredoxin domain-containing protein</fullName>
    </recommendedName>
</protein>
<dbReference type="InterPro" id="IPR036249">
    <property type="entry name" value="Thioredoxin-like_sf"/>
</dbReference>